<keyword evidence="1" id="KW-0433">Leucine-rich repeat</keyword>
<dbReference type="SUPFAM" id="SSF52200">
    <property type="entry name" value="Toll/Interleukin receptor TIR domain"/>
    <property type="match status" value="1"/>
</dbReference>
<accession>A0A9R1V2Y4</accession>
<dbReference type="InterPro" id="IPR032675">
    <property type="entry name" value="LRR_dom_sf"/>
</dbReference>
<dbReference type="Gene3D" id="3.40.50.10140">
    <property type="entry name" value="Toll/interleukin-1 receptor homology (TIR) domain"/>
    <property type="match status" value="1"/>
</dbReference>
<dbReference type="SUPFAM" id="SSF52540">
    <property type="entry name" value="P-loop containing nucleoside triphosphate hydrolases"/>
    <property type="match status" value="1"/>
</dbReference>
<evidence type="ECO:0000256" key="3">
    <source>
        <dbReference type="ARBA" id="ARBA00023027"/>
    </source>
</evidence>
<keyword evidence="2" id="KW-0677">Repeat</keyword>
<dbReference type="Gene3D" id="3.40.50.300">
    <property type="entry name" value="P-loop containing nucleotide triphosphate hydrolases"/>
    <property type="match status" value="1"/>
</dbReference>
<dbReference type="PANTHER" id="PTHR11017:SF492">
    <property type="entry name" value="TIR DOMAIN, P-LOOP CONTAINING NUCLEOSIDE TRIPHOSPHATE HYDROLASE"/>
    <property type="match status" value="1"/>
</dbReference>
<proteinExistence type="predicted"/>
<dbReference type="Gene3D" id="1.10.8.430">
    <property type="entry name" value="Helical domain of apoptotic protease-activating factors"/>
    <property type="match status" value="1"/>
</dbReference>
<dbReference type="Pfam" id="PF23282">
    <property type="entry name" value="WHD_ROQ1"/>
    <property type="match status" value="1"/>
</dbReference>
<sequence length="1158" mass="131202">MASASSSSSSSSSLLNHTCCHDVFLSFRGEDTRNSFTDHLYAALKRAGVRTFRDNDNIDRGQELKPEIERAIKESRASIVVLSEKYANSRWCLDELLLILEQRLSFNHFVLPVFYHVDPSDVRNQRRSFAIEVEEGVEGSKWTEYNVNRWKAALADVADLTGMVYSGYSGLTLALHANQWKKPEQPVHLGMLPNPDSFNSSVYTVGLHRLHIIENLIQSDCIYTYYLHLSSSYLFGWSETEFITKIVGTIDSELDLKLVSTPAHLIGIDSRAIAINSWLEKEQSGDNVLAICGMGGSGKTTLAQFIYNSNKQKFGSSSYLEEIGKHSKQSDGLLGLQKQLLTDILGGNNIGSISNVSAGTRKVEDALLVKRALIILDDIDGHDQLDALLGTRASRTQSKIIITTRLLDIRAWFRSISWRCEVQESELLNDDESLQLLSFHAFGSKIPMKGFKELAVQLAKYCGGNPLALKVLGSSLFSDAEEPREKNSMIGVWRSTLNSLNSLKGDLDCKIQAILQKSFDSLPHASNKQLFLHIVFFFVGEYEGYVAKILEHEWHAKAGIRTLINRCLLTISPSKKLMVHQLLQEMARNIVLQESRDPAARSRVSQTDESYRLLRNGEGSKTIEGLALDMQKLHEGMTSNPSTLDTATLAKMDKLKLLKLEHVELKGSYKNFPELRWLYWTSFRLKKIPSSLFGSSLVAIHMSYGFLEKFEPPMVLNSLKILNLKWSFNLVNIRHLSRLPNLETLILSYCFRLSLTHVLETIRGLKKLSLLDFGGCNQPWKDGGMQASLLVPFPDSLKLLFLYRCSNPLTPLTNLKMLRVLDVSSCPNIKYLLCLPSTLEELCTSWCSSLEKITFESAGFRLRKFEYLGCGNLYEIQGLFKLVPLEYLDEADLGHMKWIKGYHDTKEMHICDDFTTYRSHRAVLYEYGIMSTYLARIRDQSMPTPKYMSLSAFLSFRVPSCPENGRICGLNITASYRGSGISLSASYRDKYTRALFAKVSNTSKGLTWMYNPVIYANVEVGEDAGWFSYWPIGNILDAGDEINVSIIVGDGWMVSRCGVSLVFMDDDDEVEPKYYKDYKKEEEIIGGALSEFELATGSYYLCRCDYFKSTTPDWFNMLVGDNIPRKDLHGWRKSHQSDYKTSYMEPFAYRDDPYSDWL</sequence>
<dbReference type="SMART" id="SM00255">
    <property type="entry name" value="TIR"/>
    <property type="match status" value="1"/>
</dbReference>
<evidence type="ECO:0000256" key="1">
    <source>
        <dbReference type="ARBA" id="ARBA00022614"/>
    </source>
</evidence>
<dbReference type="InterPro" id="IPR035897">
    <property type="entry name" value="Toll_tir_struct_dom_sf"/>
</dbReference>
<feature type="domain" description="TIR" evidence="4">
    <location>
        <begin position="19"/>
        <end position="187"/>
    </location>
</feature>
<dbReference type="InterPro" id="IPR000157">
    <property type="entry name" value="TIR_dom"/>
</dbReference>
<dbReference type="PRINTS" id="PR00364">
    <property type="entry name" value="DISEASERSIST"/>
</dbReference>
<reference evidence="5 6" key="1">
    <citation type="journal article" date="2017" name="Nat. Commun.">
        <title>Genome assembly with in vitro proximity ligation data and whole-genome triplication in lettuce.</title>
        <authorList>
            <person name="Reyes-Chin-Wo S."/>
            <person name="Wang Z."/>
            <person name="Yang X."/>
            <person name="Kozik A."/>
            <person name="Arikit S."/>
            <person name="Song C."/>
            <person name="Xia L."/>
            <person name="Froenicke L."/>
            <person name="Lavelle D.O."/>
            <person name="Truco M.J."/>
            <person name="Xia R."/>
            <person name="Zhu S."/>
            <person name="Xu C."/>
            <person name="Xu H."/>
            <person name="Xu X."/>
            <person name="Cox K."/>
            <person name="Korf I."/>
            <person name="Meyers B.C."/>
            <person name="Michelmore R.W."/>
        </authorList>
    </citation>
    <scope>NUCLEOTIDE SEQUENCE [LARGE SCALE GENOMIC DNA]</scope>
    <source>
        <strain evidence="6">cv. Salinas</strain>
        <tissue evidence="5">Seedlings</tissue>
    </source>
</reference>
<organism evidence="5 6">
    <name type="scientific">Lactuca sativa</name>
    <name type="common">Garden lettuce</name>
    <dbReference type="NCBI Taxonomy" id="4236"/>
    <lineage>
        <taxon>Eukaryota</taxon>
        <taxon>Viridiplantae</taxon>
        <taxon>Streptophyta</taxon>
        <taxon>Embryophyta</taxon>
        <taxon>Tracheophyta</taxon>
        <taxon>Spermatophyta</taxon>
        <taxon>Magnoliopsida</taxon>
        <taxon>eudicotyledons</taxon>
        <taxon>Gunneridae</taxon>
        <taxon>Pentapetalae</taxon>
        <taxon>asterids</taxon>
        <taxon>campanulids</taxon>
        <taxon>Asterales</taxon>
        <taxon>Asteraceae</taxon>
        <taxon>Cichorioideae</taxon>
        <taxon>Cichorieae</taxon>
        <taxon>Lactucinae</taxon>
        <taxon>Lactuca</taxon>
    </lineage>
</organism>
<evidence type="ECO:0000313" key="6">
    <source>
        <dbReference type="Proteomes" id="UP000235145"/>
    </source>
</evidence>
<dbReference type="Pfam" id="PF00931">
    <property type="entry name" value="NB-ARC"/>
    <property type="match status" value="1"/>
</dbReference>
<evidence type="ECO:0000256" key="2">
    <source>
        <dbReference type="ARBA" id="ARBA00022737"/>
    </source>
</evidence>
<dbReference type="InterPro" id="IPR044974">
    <property type="entry name" value="Disease_R_plants"/>
</dbReference>
<dbReference type="PANTHER" id="PTHR11017">
    <property type="entry name" value="LEUCINE-RICH REPEAT-CONTAINING PROTEIN"/>
    <property type="match status" value="1"/>
</dbReference>
<dbReference type="InterPro" id="IPR027417">
    <property type="entry name" value="P-loop_NTPase"/>
</dbReference>
<comment type="caution">
    <text evidence="5">The sequence shown here is derived from an EMBL/GenBank/DDBJ whole genome shotgun (WGS) entry which is preliminary data.</text>
</comment>
<evidence type="ECO:0000259" key="4">
    <source>
        <dbReference type="PROSITE" id="PS50104"/>
    </source>
</evidence>
<dbReference type="PROSITE" id="PS50104">
    <property type="entry name" value="TIR"/>
    <property type="match status" value="1"/>
</dbReference>
<gene>
    <name evidence="5" type="ORF">LSAT_V11C700361260</name>
</gene>
<dbReference type="EMBL" id="NBSK02000007">
    <property type="protein sequence ID" value="KAJ0197403.1"/>
    <property type="molecule type" value="Genomic_DNA"/>
</dbReference>
<dbReference type="SUPFAM" id="SSF52058">
    <property type="entry name" value="L domain-like"/>
    <property type="match status" value="1"/>
</dbReference>
<evidence type="ECO:0000313" key="5">
    <source>
        <dbReference type="EMBL" id="KAJ0197403.1"/>
    </source>
</evidence>
<keyword evidence="3" id="KW-0520">NAD</keyword>
<dbReference type="GO" id="GO:0006952">
    <property type="term" value="P:defense response"/>
    <property type="evidence" value="ECO:0007669"/>
    <property type="project" value="InterPro"/>
</dbReference>
<dbReference type="GO" id="GO:0043531">
    <property type="term" value="F:ADP binding"/>
    <property type="evidence" value="ECO:0007669"/>
    <property type="project" value="InterPro"/>
</dbReference>
<dbReference type="GO" id="GO:0007165">
    <property type="term" value="P:signal transduction"/>
    <property type="evidence" value="ECO:0007669"/>
    <property type="project" value="InterPro"/>
</dbReference>
<protein>
    <recommendedName>
        <fullName evidence="4">TIR domain-containing protein</fullName>
    </recommendedName>
</protein>
<dbReference type="FunFam" id="3.40.50.10140:FF:000007">
    <property type="entry name" value="Disease resistance protein (TIR-NBS-LRR class)"/>
    <property type="match status" value="1"/>
</dbReference>
<dbReference type="AlphaFoldDB" id="A0A9R1V2Y4"/>
<dbReference type="Proteomes" id="UP000235145">
    <property type="component" value="Unassembled WGS sequence"/>
</dbReference>
<dbReference type="InterPro" id="IPR042197">
    <property type="entry name" value="Apaf_helical"/>
</dbReference>
<dbReference type="Gene3D" id="3.80.10.10">
    <property type="entry name" value="Ribonuclease Inhibitor"/>
    <property type="match status" value="1"/>
</dbReference>
<dbReference type="InterPro" id="IPR002182">
    <property type="entry name" value="NB-ARC"/>
</dbReference>
<keyword evidence="6" id="KW-1185">Reference proteome</keyword>
<dbReference type="InterPro" id="IPR058192">
    <property type="entry name" value="WHD_ROQ1-like"/>
</dbReference>
<dbReference type="Pfam" id="PF01582">
    <property type="entry name" value="TIR"/>
    <property type="match status" value="1"/>
</dbReference>
<name>A0A9R1V2Y4_LACSA</name>